<dbReference type="AlphaFoldDB" id="A0A1G1VKJ0"/>
<name>A0A1G1VKJ0_9BACT</name>
<organism evidence="1 2">
    <name type="scientific">Candidatus Chisholmbacteria bacterium RIFCSPHIGHO2_01_FULL_48_12</name>
    <dbReference type="NCBI Taxonomy" id="1797589"/>
    <lineage>
        <taxon>Bacteria</taxon>
        <taxon>Candidatus Chisholmiibacteriota</taxon>
    </lineage>
</organism>
<accession>A0A1G1VKJ0</accession>
<dbReference type="EMBL" id="MHCH01000056">
    <property type="protein sequence ID" value="OGY15909.1"/>
    <property type="molecule type" value="Genomic_DNA"/>
</dbReference>
<comment type="caution">
    <text evidence="1">The sequence shown here is derived from an EMBL/GenBank/DDBJ whole genome shotgun (WGS) entry which is preliminary data.</text>
</comment>
<protein>
    <submittedName>
        <fullName evidence="1">Uncharacterized protein</fullName>
    </submittedName>
</protein>
<reference evidence="1 2" key="1">
    <citation type="journal article" date="2016" name="Nat. Commun.">
        <title>Thousands of microbial genomes shed light on interconnected biogeochemical processes in an aquifer system.</title>
        <authorList>
            <person name="Anantharaman K."/>
            <person name="Brown C.T."/>
            <person name="Hug L.A."/>
            <person name="Sharon I."/>
            <person name="Castelle C.J."/>
            <person name="Probst A.J."/>
            <person name="Thomas B.C."/>
            <person name="Singh A."/>
            <person name="Wilkins M.J."/>
            <person name="Karaoz U."/>
            <person name="Brodie E.L."/>
            <person name="Williams K.H."/>
            <person name="Hubbard S.S."/>
            <person name="Banfield J.F."/>
        </authorList>
    </citation>
    <scope>NUCLEOTIDE SEQUENCE [LARGE SCALE GENOMIC DNA]</scope>
</reference>
<evidence type="ECO:0000313" key="1">
    <source>
        <dbReference type="EMBL" id="OGY15909.1"/>
    </source>
</evidence>
<evidence type="ECO:0000313" key="2">
    <source>
        <dbReference type="Proteomes" id="UP000177324"/>
    </source>
</evidence>
<dbReference type="Proteomes" id="UP000177324">
    <property type="component" value="Unassembled WGS sequence"/>
</dbReference>
<sequence length="244" mass="27018">MSQDEESSASCTVFGLPILYASSFLAWIEKQKGGKIPESRSEPLLFSSLIPALISNLQPTENIRKNKLRISNNGIFLGSASLHLSRYRGQEPFTVKSPDGQPVTEIQPGDPLAALHVSHQASRFRGLPPLEKAHAMVDDVTQLLTAIDHTDSSTLNPNQQETLTKAKDATIIGISHLVRLFRRKTGLPTWKLDVLPPLLQRFHALDSQAVSNQFGGKRKVHPDDVEMLVITPSQRRQLLTHLQA</sequence>
<proteinExistence type="predicted"/>
<gene>
    <name evidence="1" type="ORF">A2784_00005</name>
</gene>